<dbReference type="AlphaFoldDB" id="A0A501W5Q9"/>
<dbReference type="InterPro" id="IPR021272">
    <property type="entry name" value="DUF2851"/>
</dbReference>
<protein>
    <submittedName>
        <fullName evidence="2">DUF2851 family protein</fullName>
    </submittedName>
</protein>
<reference evidence="2 3" key="1">
    <citation type="submission" date="2019-06" db="EMBL/GenBank/DDBJ databases">
        <title>A novel bacterium of genus Pontibacter, isolated from marine sediment.</title>
        <authorList>
            <person name="Huang H."/>
            <person name="Mo K."/>
            <person name="Hu Y."/>
        </authorList>
    </citation>
    <scope>NUCLEOTIDE SEQUENCE [LARGE SCALE GENOMIC DNA]</scope>
    <source>
        <strain evidence="2 3">HB172049</strain>
    </source>
</reference>
<dbReference type="RefSeq" id="WP_140623099.1">
    <property type="nucleotide sequence ID" value="NZ_VFRQ01000011.1"/>
</dbReference>
<evidence type="ECO:0000256" key="1">
    <source>
        <dbReference type="SAM" id="Coils"/>
    </source>
</evidence>
<evidence type="ECO:0000313" key="3">
    <source>
        <dbReference type="Proteomes" id="UP000316727"/>
    </source>
</evidence>
<gene>
    <name evidence="2" type="ORF">FJM65_17565</name>
</gene>
<keyword evidence="1" id="KW-0175">Coiled coil</keyword>
<accession>A0A501W5Q9</accession>
<proteinExistence type="predicted"/>
<keyword evidence="3" id="KW-1185">Reference proteome</keyword>
<dbReference type="EMBL" id="VFRQ01000011">
    <property type="protein sequence ID" value="TPE42621.1"/>
    <property type="molecule type" value="Genomic_DNA"/>
</dbReference>
<dbReference type="Proteomes" id="UP000316727">
    <property type="component" value="Unassembled WGS sequence"/>
</dbReference>
<comment type="caution">
    <text evidence="2">The sequence shown here is derived from an EMBL/GenBank/DDBJ whole genome shotgun (WGS) entry which is preliminary data.</text>
</comment>
<sequence>MKEDFLHYIWQHQYFDKTALATTDGEPLQVLRVGFYNTDAGPDFREAILRVGEVEWSGSVEVHLQASDWHRHHHQHDPKYDQVVLHVVWQADVPVLRTDGTLVPVLELQDRVDLRLLHTYEQLQKSRNEVPCAAFWPEVPEIAKTLMLERALVERLEEKGEEVLQVYRSYGNDWEQAAYHTLLRGFGFKINQQAFEQLARTLPFHVVRRQQHNLPQLEALLLGQAGFLADADDGYAAQLQREYIFLQHKYKLQPLPRHQWNFLRMRPANFPTVRLAQLAAALHQHASLFTKILESDSGKKYEQLFQAPVSAYWQKHYMFGRESKAVAKGMGKGSAQNLVINVAVPILAAYASHSGDRTLLEKAITLLEQLKEESNKYTRLYEELGWQAKSAADNQAALGLYKRYCHPINCMRCAVGNKIMKQNKAAL</sequence>
<name>A0A501W5Q9_9BACT</name>
<dbReference type="Pfam" id="PF11013">
    <property type="entry name" value="DUF2851"/>
    <property type="match status" value="1"/>
</dbReference>
<evidence type="ECO:0000313" key="2">
    <source>
        <dbReference type="EMBL" id="TPE42621.1"/>
    </source>
</evidence>
<feature type="coiled-coil region" evidence="1">
    <location>
        <begin position="360"/>
        <end position="387"/>
    </location>
</feature>
<organism evidence="2 3">
    <name type="scientific">Pontibacter mangrovi</name>
    <dbReference type="NCBI Taxonomy" id="2589816"/>
    <lineage>
        <taxon>Bacteria</taxon>
        <taxon>Pseudomonadati</taxon>
        <taxon>Bacteroidota</taxon>
        <taxon>Cytophagia</taxon>
        <taxon>Cytophagales</taxon>
        <taxon>Hymenobacteraceae</taxon>
        <taxon>Pontibacter</taxon>
    </lineage>
</organism>
<dbReference type="OrthoDB" id="1005072at2"/>